<organism evidence="1 2">
    <name type="scientific">Schistosoma margrebowiei</name>
    <dbReference type="NCBI Taxonomy" id="48269"/>
    <lineage>
        <taxon>Eukaryota</taxon>
        <taxon>Metazoa</taxon>
        <taxon>Spiralia</taxon>
        <taxon>Lophotrochozoa</taxon>
        <taxon>Platyhelminthes</taxon>
        <taxon>Trematoda</taxon>
        <taxon>Digenea</taxon>
        <taxon>Strigeidida</taxon>
        <taxon>Schistosomatoidea</taxon>
        <taxon>Schistosomatidae</taxon>
        <taxon>Schistosoma</taxon>
    </lineage>
</organism>
<dbReference type="Proteomes" id="UP000277204">
    <property type="component" value="Unassembled WGS sequence"/>
</dbReference>
<evidence type="ECO:0000313" key="1">
    <source>
        <dbReference type="EMBL" id="VDO51763.1"/>
    </source>
</evidence>
<dbReference type="EMBL" id="UZAI01000358">
    <property type="protein sequence ID" value="VDO51763.1"/>
    <property type="molecule type" value="Genomic_DNA"/>
</dbReference>
<accession>A0A183LCR9</accession>
<protein>
    <submittedName>
        <fullName evidence="1">Uncharacterized protein</fullName>
    </submittedName>
</protein>
<gene>
    <name evidence="1" type="ORF">SMRZ_LOCUS1594</name>
</gene>
<proteinExistence type="predicted"/>
<evidence type="ECO:0000313" key="2">
    <source>
        <dbReference type="Proteomes" id="UP000277204"/>
    </source>
</evidence>
<keyword evidence="2" id="KW-1185">Reference proteome</keyword>
<dbReference type="AlphaFoldDB" id="A0A183LCR9"/>
<sequence length="70" mass="8024">MKTSTSEGKHEIQWTAQNQLDDLDFADDLAHLSHTQQQIYSTSIGRIPSATGFCAREQTKFPTEEEIRKR</sequence>
<name>A0A183LCR9_9TREM</name>
<reference evidence="1 2" key="1">
    <citation type="submission" date="2018-11" db="EMBL/GenBank/DDBJ databases">
        <authorList>
            <consortium name="Pathogen Informatics"/>
        </authorList>
    </citation>
    <scope>NUCLEOTIDE SEQUENCE [LARGE SCALE GENOMIC DNA]</scope>
    <source>
        <strain evidence="1 2">Zambia</strain>
    </source>
</reference>